<protein>
    <submittedName>
        <fullName evidence="1">Uncharacterized protein</fullName>
    </submittedName>
</protein>
<keyword evidence="2" id="KW-1185">Reference proteome</keyword>
<gene>
    <name evidence="1" type="ORF">BT96DRAFT_824160</name>
</gene>
<evidence type="ECO:0000313" key="2">
    <source>
        <dbReference type="Proteomes" id="UP000799118"/>
    </source>
</evidence>
<name>A0A6A4HEH4_9AGAR</name>
<proteinExistence type="predicted"/>
<dbReference type="OrthoDB" id="2976650at2759"/>
<evidence type="ECO:0000313" key="1">
    <source>
        <dbReference type="EMBL" id="KAE9396832.1"/>
    </source>
</evidence>
<dbReference type="Proteomes" id="UP000799118">
    <property type="component" value="Unassembled WGS sequence"/>
</dbReference>
<reference evidence="1" key="1">
    <citation type="journal article" date="2019" name="Environ. Microbiol.">
        <title>Fungal ecological strategies reflected in gene transcription - a case study of two litter decomposers.</title>
        <authorList>
            <person name="Barbi F."/>
            <person name="Kohler A."/>
            <person name="Barry K."/>
            <person name="Baskaran P."/>
            <person name="Daum C."/>
            <person name="Fauchery L."/>
            <person name="Ihrmark K."/>
            <person name="Kuo A."/>
            <person name="LaButti K."/>
            <person name="Lipzen A."/>
            <person name="Morin E."/>
            <person name="Grigoriev I.V."/>
            <person name="Henrissat B."/>
            <person name="Lindahl B."/>
            <person name="Martin F."/>
        </authorList>
    </citation>
    <scope>NUCLEOTIDE SEQUENCE</scope>
    <source>
        <strain evidence="1">JB14</strain>
    </source>
</reference>
<dbReference type="EMBL" id="ML769507">
    <property type="protein sequence ID" value="KAE9396832.1"/>
    <property type="molecule type" value="Genomic_DNA"/>
</dbReference>
<accession>A0A6A4HEH4</accession>
<dbReference type="AlphaFoldDB" id="A0A6A4HEH4"/>
<sequence>MACGCNRQEIIWNLAKEAWEKKGYTWRKPDLGDILTCALPKFHKNKNGEGDSRFFRILMSESARLVWLIRNNRVINERAQEISAAEIKNKWLAVMNRWLTLDRDMTHPKFERKALKKALVLATWAKVLHGEEELGEDWTIFEKRGFSGYSAREGE</sequence>
<organism evidence="1 2">
    <name type="scientific">Gymnopus androsaceus JB14</name>
    <dbReference type="NCBI Taxonomy" id="1447944"/>
    <lineage>
        <taxon>Eukaryota</taxon>
        <taxon>Fungi</taxon>
        <taxon>Dikarya</taxon>
        <taxon>Basidiomycota</taxon>
        <taxon>Agaricomycotina</taxon>
        <taxon>Agaricomycetes</taxon>
        <taxon>Agaricomycetidae</taxon>
        <taxon>Agaricales</taxon>
        <taxon>Marasmiineae</taxon>
        <taxon>Omphalotaceae</taxon>
        <taxon>Gymnopus</taxon>
    </lineage>
</organism>